<evidence type="ECO:0000313" key="2">
    <source>
        <dbReference type="WBParaSite" id="Gr19_v10_g17703.t1"/>
    </source>
</evidence>
<sequence length="79" mass="9881">MDFRNFREVDWVQIGTFRTMEEVYAYCAARRCHPCLPLFDLRAYFQCYRRHYDCTYRMKAEWQADGVYFLYKAGWHNHY</sequence>
<proteinExistence type="predicted"/>
<keyword evidence="1" id="KW-1185">Reference proteome</keyword>
<dbReference type="Proteomes" id="UP000887572">
    <property type="component" value="Unplaced"/>
</dbReference>
<organism evidence="1 2">
    <name type="scientific">Globodera rostochiensis</name>
    <name type="common">Golden nematode worm</name>
    <name type="synonym">Heterodera rostochiensis</name>
    <dbReference type="NCBI Taxonomy" id="31243"/>
    <lineage>
        <taxon>Eukaryota</taxon>
        <taxon>Metazoa</taxon>
        <taxon>Ecdysozoa</taxon>
        <taxon>Nematoda</taxon>
        <taxon>Chromadorea</taxon>
        <taxon>Rhabditida</taxon>
        <taxon>Tylenchina</taxon>
        <taxon>Tylenchomorpha</taxon>
        <taxon>Tylenchoidea</taxon>
        <taxon>Heteroderidae</taxon>
        <taxon>Heteroderinae</taxon>
        <taxon>Globodera</taxon>
    </lineage>
</organism>
<dbReference type="AlphaFoldDB" id="A0A914HIK6"/>
<evidence type="ECO:0000313" key="1">
    <source>
        <dbReference type="Proteomes" id="UP000887572"/>
    </source>
</evidence>
<dbReference type="WBParaSite" id="Gr19_v10_g17703.t1">
    <property type="protein sequence ID" value="Gr19_v10_g17703.t1"/>
    <property type="gene ID" value="Gr19_v10_g17703"/>
</dbReference>
<protein>
    <submittedName>
        <fullName evidence="2">Uncharacterized protein</fullName>
    </submittedName>
</protein>
<name>A0A914HIK6_GLORO</name>
<accession>A0A914HIK6</accession>
<reference evidence="2" key="1">
    <citation type="submission" date="2022-11" db="UniProtKB">
        <authorList>
            <consortium name="WormBaseParasite"/>
        </authorList>
    </citation>
    <scope>IDENTIFICATION</scope>
</reference>